<reference evidence="1 2" key="1">
    <citation type="journal article" date="2016" name="PLoS ONE">
        <title>Complete Genome Sequence and Comparative Genomics of a Novel Myxobacterium Myxococcus hansupus.</title>
        <authorList>
            <person name="Sharma G."/>
            <person name="Narwani T."/>
            <person name="Subramanian S."/>
        </authorList>
    </citation>
    <scope>NUCLEOTIDE SEQUENCE [LARGE SCALE GENOMIC DNA]</scope>
    <source>
        <strain evidence="2">mixupus</strain>
    </source>
</reference>
<organism evidence="1 2">
    <name type="scientific">Pseudomyxococcus hansupus</name>
    <dbReference type="NCBI Taxonomy" id="1297742"/>
    <lineage>
        <taxon>Bacteria</taxon>
        <taxon>Pseudomonadati</taxon>
        <taxon>Myxococcota</taxon>
        <taxon>Myxococcia</taxon>
        <taxon>Myxococcales</taxon>
        <taxon>Cystobacterineae</taxon>
        <taxon>Myxococcaceae</taxon>
        <taxon>Pseudomyxococcus</taxon>
    </lineage>
</organism>
<dbReference type="STRING" id="1297742.A176_007316"/>
<evidence type="ECO:0000313" key="2">
    <source>
        <dbReference type="Proteomes" id="UP000009026"/>
    </source>
</evidence>
<dbReference type="OrthoDB" id="5520069at2"/>
<evidence type="ECO:0000313" key="1">
    <source>
        <dbReference type="EMBL" id="AKQ70404.1"/>
    </source>
</evidence>
<dbReference type="eggNOG" id="ENOG503196Z">
    <property type="taxonomic scope" value="Bacteria"/>
</dbReference>
<dbReference type="KEGG" id="mym:A176_007316"/>
<dbReference type="EMBL" id="CP012109">
    <property type="protein sequence ID" value="AKQ70404.1"/>
    <property type="molecule type" value="Genomic_DNA"/>
</dbReference>
<name>A0A0H4X580_9BACT</name>
<sequence length="65" mass="7466">MLVELSAVEAREMKQALDSALRALQEEIAQAGPSAYRDLLRERFTRLDQLNRRLDMSLEGEQVYA</sequence>
<dbReference type="PATRIC" id="fig|1297742.4.peg.7445"/>
<proteinExistence type="predicted"/>
<keyword evidence="2" id="KW-1185">Reference proteome</keyword>
<dbReference type="Proteomes" id="UP000009026">
    <property type="component" value="Chromosome"/>
</dbReference>
<dbReference type="AlphaFoldDB" id="A0A0H4X580"/>
<protein>
    <submittedName>
        <fullName evidence="1">Uncharacterized protein</fullName>
    </submittedName>
</protein>
<accession>A0A0H4X580</accession>
<gene>
    <name evidence="1" type="ORF">A176_007316</name>
</gene>
<dbReference type="RefSeq" id="WP_002634002.1">
    <property type="nucleotide sequence ID" value="NZ_CP012109.1"/>
</dbReference>